<name>A0ABQ2FPL7_9DEIO</name>
<keyword evidence="1" id="KW-0479">Metal-binding</keyword>
<evidence type="ECO:0000313" key="3">
    <source>
        <dbReference type="EMBL" id="GGL14500.1"/>
    </source>
</evidence>
<dbReference type="Gene3D" id="3.60.15.10">
    <property type="entry name" value="Ribonuclease Z/Hydroxyacylglutathione hydrolase-like"/>
    <property type="match status" value="1"/>
</dbReference>
<evidence type="ECO:0000259" key="2">
    <source>
        <dbReference type="SMART" id="SM00849"/>
    </source>
</evidence>
<dbReference type="PANTHER" id="PTHR43084">
    <property type="entry name" value="PERSULFIDE DIOXYGENASE ETHE1"/>
    <property type="match status" value="1"/>
</dbReference>
<feature type="domain" description="Metallo-beta-lactamase" evidence="2">
    <location>
        <begin position="12"/>
        <end position="180"/>
    </location>
</feature>
<evidence type="ECO:0000313" key="4">
    <source>
        <dbReference type="Proteomes" id="UP000604341"/>
    </source>
</evidence>
<dbReference type="GO" id="GO:0016787">
    <property type="term" value="F:hydrolase activity"/>
    <property type="evidence" value="ECO:0007669"/>
    <property type="project" value="UniProtKB-KW"/>
</dbReference>
<organism evidence="3 4">
    <name type="scientific">Deinococcus radiotolerans</name>
    <dbReference type="NCBI Taxonomy" id="1309407"/>
    <lineage>
        <taxon>Bacteria</taxon>
        <taxon>Thermotogati</taxon>
        <taxon>Deinococcota</taxon>
        <taxon>Deinococci</taxon>
        <taxon>Deinococcales</taxon>
        <taxon>Deinococcaceae</taxon>
        <taxon>Deinococcus</taxon>
    </lineage>
</organism>
<dbReference type="InterPro" id="IPR001279">
    <property type="entry name" value="Metallo-B-lactamas"/>
</dbReference>
<sequence length="247" mass="26866">MFHRTYLHHDPIAISYLFGCAGQGQAAVIDPVLPPQHYLDEAAALGVTITYVIDTHLHADHLSTARDLAHRSGAAYVLHRSAQTAFPFHPVDDGEVLTLGNVTVQALHTPGHTPEHLTLLVTDHRRAEEPWLAFTGHTLMVGDLGRTELASDPEEGARALYRTAKRLKGLPDHLQIYPGAFSGSVCGRTLSGNPSSTIGFERRYNTALAITDEEAFVAMMLQDIPPRPVDFEVTRALNSGYATVSAS</sequence>
<dbReference type="SMART" id="SM00849">
    <property type="entry name" value="Lactamase_B"/>
    <property type="match status" value="1"/>
</dbReference>
<dbReference type="PANTHER" id="PTHR43084:SF1">
    <property type="entry name" value="PERSULFIDE DIOXYGENASE ETHE1, MITOCHONDRIAL"/>
    <property type="match status" value="1"/>
</dbReference>
<protein>
    <submittedName>
        <fullName evidence="3">MBL fold hydrolase</fullName>
    </submittedName>
</protein>
<dbReference type="InterPro" id="IPR044528">
    <property type="entry name" value="POD-like_MBL-fold"/>
</dbReference>
<keyword evidence="4" id="KW-1185">Reference proteome</keyword>
<proteinExistence type="predicted"/>
<evidence type="ECO:0000256" key="1">
    <source>
        <dbReference type="ARBA" id="ARBA00022723"/>
    </source>
</evidence>
<dbReference type="InterPro" id="IPR051682">
    <property type="entry name" value="Mito_Persulfide_Diox"/>
</dbReference>
<dbReference type="SUPFAM" id="SSF56281">
    <property type="entry name" value="Metallo-hydrolase/oxidoreductase"/>
    <property type="match status" value="1"/>
</dbReference>
<comment type="caution">
    <text evidence="3">The sequence shown here is derived from an EMBL/GenBank/DDBJ whole genome shotgun (WGS) entry which is preliminary data.</text>
</comment>
<dbReference type="InterPro" id="IPR036866">
    <property type="entry name" value="RibonucZ/Hydroxyglut_hydro"/>
</dbReference>
<gene>
    <name evidence="3" type="ORF">GCM10010844_36590</name>
</gene>
<accession>A0ABQ2FPL7</accession>
<reference evidence="4" key="1">
    <citation type="journal article" date="2019" name="Int. J. Syst. Evol. Microbiol.">
        <title>The Global Catalogue of Microorganisms (GCM) 10K type strain sequencing project: providing services to taxonomists for standard genome sequencing and annotation.</title>
        <authorList>
            <consortium name="The Broad Institute Genomics Platform"/>
            <consortium name="The Broad Institute Genome Sequencing Center for Infectious Disease"/>
            <person name="Wu L."/>
            <person name="Ma J."/>
        </authorList>
    </citation>
    <scope>NUCLEOTIDE SEQUENCE [LARGE SCALE GENOMIC DNA]</scope>
    <source>
        <strain evidence="4">JCM 19173</strain>
    </source>
</reference>
<dbReference type="Pfam" id="PF00753">
    <property type="entry name" value="Lactamase_B"/>
    <property type="match status" value="1"/>
</dbReference>
<dbReference type="Proteomes" id="UP000604341">
    <property type="component" value="Unassembled WGS sequence"/>
</dbReference>
<dbReference type="CDD" id="cd07724">
    <property type="entry name" value="POD-like_MBL-fold"/>
    <property type="match status" value="1"/>
</dbReference>
<dbReference type="EMBL" id="BMPE01000018">
    <property type="protein sequence ID" value="GGL14500.1"/>
    <property type="molecule type" value="Genomic_DNA"/>
</dbReference>
<keyword evidence="3" id="KW-0378">Hydrolase</keyword>